<sequence length="597" mass="67825">MKDYHRRQDCGHGTLRGGVREDDIKAKRRRSSSSSRSFDLGMITKMILPPLGFSGYNQCQDRPSGLIISPVDSRYRGWEAFMVVLVVYSVWMFPFEVAFLESSLDGGLYIVDNVVNGLFALDVILTFFTAYVDPQTQLLVRDPARIATRYISTWFFIDVASTVPFVPLAYLITGKRHVSLAYSLLGIIRFSRLRRVKRLFIRLEKDIRVSYFWVRCVRLLLVTLFLVHCAGCVYYLLADRYPHQGKTWIGSVVPNFRETNLWVRYVASVYWSVTTMSTVGYGDLHATNTAEMAFVIFFMLINLGLSSYLIGNMTNLVVEGTRRTMEFRSNVEAAMCFVGGNHLPSRLREQILAYMCVRYKAESLNQHQLMDQLPESIRKIIRRHLFLSAIEQVYLFKGVSTEILLRLVADMDAEYIPSSEDVLVKNESPDEVYIIVTGEVEVLDGEPGKKELVLGTLLSGDMFGEVGMLCRRPHEFTYRTRSLSQLLKITRKSLIAAIRSRPLDHAAILGNFLQQHPKKIKDINIGDLLVTTDTDEEEDEELLPDSSKSHGTAGSSSDAASLENHHRLRSDIKGRTSAHSRETAMKREASGHRINIS</sequence>
<dbReference type="Proteomes" id="UP001057402">
    <property type="component" value="Chromosome 4"/>
</dbReference>
<name>A0ACB9RB99_9MYRT</name>
<evidence type="ECO:0000313" key="2">
    <source>
        <dbReference type="Proteomes" id="UP001057402"/>
    </source>
</evidence>
<comment type="caution">
    <text evidence="1">The sequence shown here is derived from an EMBL/GenBank/DDBJ whole genome shotgun (WGS) entry which is preliminary data.</text>
</comment>
<organism evidence="1 2">
    <name type="scientific">Melastoma candidum</name>
    <dbReference type="NCBI Taxonomy" id="119954"/>
    <lineage>
        <taxon>Eukaryota</taxon>
        <taxon>Viridiplantae</taxon>
        <taxon>Streptophyta</taxon>
        <taxon>Embryophyta</taxon>
        <taxon>Tracheophyta</taxon>
        <taxon>Spermatophyta</taxon>
        <taxon>Magnoliopsida</taxon>
        <taxon>eudicotyledons</taxon>
        <taxon>Gunneridae</taxon>
        <taxon>Pentapetalae</taxon>
        <taxon>rosids</taxon>
        <taxon>malvids</taxon>
        <taxon>Myrtales</taxon>
        <taxon>Melastomataceae</taxon>
        <taxon>Melastomatoideae</taxon>
        <taxon>Melastomateae</taxon>
        <taxon>Melastoma</taxon>
    </lineage>
</organism>
<accession>A0ACB9RB99</accession>
<evidence type="ECO:0000313" key="1">
    <source>
        <dbReference type="EMBL" id="KAI4375536.1"/>
    </source>
</evidence>
<protein>
    <submittedName>
        <fullName evidence="1">Uncharacterized protein</fullName>
    </submittedName>
</protein>
<reference evidence="2" key="1">
    <citation type="journal article" date="2023" name="Front. Plant Sci.">
        <title>Chromosomal-level genome assembly of Melastoma candidum provides insights into trichome evolution.</title>
        <authorList>
            <person name="Zhong Y."/>
            <person name="Wu W."/>
            <person name="Sun C."/>
            <person name="Zou P."/>
            <person name="Liu Y."/>
            <person name="Dai S."/>
            <person name="Zhou R."/>
        </authorList>
    </citation>
    <scope>NUCLEOTIDE SEQUENCE [LARGE SCALE GENOMIC DNA]</scope>
</reference>
<dbReference type="EMBL" id="CM042883">
    <property type="protein sequence ID" value="KAI4375536.1"/>
    <property type="molecule type" value="Genomic_DNA"/>
</dbReference>
<proteinExistence type="predicted"/>
<keyword evidence="2" id="KW-1185">Reference proteome</keyword>
<gene>
    <name evidence="1" type="ORF">MLD38_013394</name>
</gene>